<gene>
    <name evidence="1" type="ORF">LQ318_02275</name>
</gene>
<keyword evidence="2" id="KW-1185">Reference proteome</keyword>
<dbReference type="Proteomes" id="UP001207337">
    <property type="component" value="Unassembled WGS sequence"/>
</dbReference>
<dbReference type="CDD" id="cd03801">
    <property type="entry name" value="GT4_PimA-like"/>
    <property type="match status" value="1"/>
</dbReference>
<accession>A0ABT3PV38</accession>
<dbReference type="EMBL" id="JAJNDC010000001">
    <property type="protein sequence ID" value="MCW9711719.1"/>
    <property type="molecule type" value="Genomic_DNA"/>
</dbReference>
<reference evidence="1 2" key="1">
    <citation type="submission" date="2021-11" db="EMBL/GenBank/DDBJ databases">
        <title>Aliifidinibius sp. nov., a new bacterium isolated from saline soil.</title>
        <authorList>
            <person name="Galisteo C."/>
            <person name="De La Haba R."/>
            <person name="Sanchez-Porro C."/>
            <person name="Ventosa A."/>
        </authorList>
    </citation>
    <scope>NUCLEOTIDE SEQUENCE [LARGE SCALE GENOMIC DNA]</scope>
    <source>
        <strain evidence="1 2">KACC 190600</strain>
    </source>
</reference>
<protein>
    <submittedName>
        <fullName evidence="1">Glycosyltransferase family 4 protein</fullName>
    </submittedName>
</protein>
<dbReference type="SUPFAM" id="SSF53756">
    <property type="entry name" value="UDP-Glycosyltransferase/glycogen phosphorylase"/>
    <property type="match status" value="1"/>
</dbReference>
<dbReference type="PANTHER" id="PTHR12526">
    <property type="entry name" value="GLYCOSYLTRANSFERASE"/>
    <property type="match status" value="1"/>
</dbReference>
<evidence type="ECO:0000313" key="1">
    <source>
        <dbReference type="EMBL" id="MCW9711719.1"/>
    </source>
</evidence>
<organism evidence="1 2">
    <name type="scientific">Fodinibius salicampi</name>
    <dbReference type="NCBI Taxonomy" id="1920655"/>
    <lineage>
        <taxon>Bacteria</taxon>
        <taxon>Pseudomonadati</taxon>
        <taxon>Balneolota</taxon>
        <taxon>Balneolia</taxon>
        <taxon>Balneolales</taxon>
        <taxon>Balneolaceae</taxon>
        <taxon>Fodinibius</taxon>
    </lineage>
</organism>
<evidence type="ECO:0000313" key="2">
    <source>
        <dbReference type="Proteomes" id="UP001207337"/>
    </source>
</evidence>
<proteinExistence type="predicted"/>
<sequence>MEQFLFRSPARYCLNKADYAYSLGGKLTDIIDRETDGNTDILQTPIGIEDYWLENVHLNIERPRRFVFIGRYEKRKGIDLLNNVIEKNYSGDFYFDFIGPIPEEKRVDFPNVYYHGAIYEENRIIKILNQGDVLFCPSYSEGMPTVILEAMSRGLAVVATDVGAVNCLVSSQTGWLIEPGDQELLDKTFKECINIGEEELIDKKRAAHQLIKEEYTWTNIAKINKQAILSAVEE</sequence>
<name>A0ABT3PV38_9BACT</name>
<dbReference type="Pfam" id="PF13692">
    <property type="entry name" value="Glyco_trans_1_4"/>
    <property type="match status" value="1"/>
</dbReference>
<comment type="caution">
    <text evidence="1">The sequence shown here is derived from an EMBL/GenBank/DDBJ whole genome shotgun (WGS) entry which is preliminary data.</text>
</comment>
<dbReference type="Gene3D" id="3.40.50.2000">
    <property type="entry name" value="Glycogen Phosphorylase B"/>
    <property type="match status" value="1"/>
</dbReference>